<dbReference type="InterPro" id="IPR002110">
    <property type="entry name" value="Ankyrin_rpt"/>
</dbReference>
<keyword evidence="3" id="KW-1185">Reference proteome</keyword>
<dbReference type="SMART" id="SM00248">
    <property type="entry name" value="ANK"/>
    <property type="match status" value="13"/>
</dbReference>
<dbReference type="OrthoDB" id="194358at2759"/>
<dbReference type="Pfam" id="PF13637">
    <property type="entry name" value="Ank_4"/>
    <property type="match status" value="1"/>
</dbReference>
<dbReference type="Proteomes" id="UP000033483">
    <property type="component" value="Unassembled WGS sequence"/>
</dbReference>
<dbReference type="SUPFAM" id="SSF48403">
    <property type="entry name" value="Ankyrin repeat"/>
    <property type="match status" value="3"/>
</dbReference>
<dbReference type="Gene3D" id="1.25.40.20">
    <property type="entry name" value="Ankyrin repeat-containing domain"/>
    <property type="match status" value="6"/>
</dbReference>
<evidence type="ECO:0000313" key="2">
    <source>
        <dbReference type="EMBL" id="KKA29002.1"/>
    </source>
</evidence>
<dbReference type="PANTHER" id="PTHR46224:SF64">
    <property type="entry name" value="IQ MOTIF AND ANKYRIN REPEAT DOMAIN-CONTAINING PROTEIN 1"/>
    <property type="match status" value="1"/>
</dbReference>
<dbReference type="InterPro" id="IPR051616">
    <property type="entry name" value="Cul2-RING_E3_ligase_SR"/>
</dbReference>
<protein>
    <submittedName>
        <fullName evidence="2">Uncharacterized protein</fullName>
    </submittedName>
</protein>
<dbReference type="InterPro" id="IPR036770">
    <property type="entry name" value="Ankyrin_rpt-contain_sf"/>
</dbReference>
<organism evidence="2 3">
    <name type="scientific">Thielaviopsis punctulata</name>
    <dbReference type="NCBI Taxonomy" id="72032"/>
    <lineage>
        <taxon>Eukaryota</taxon>
        <taxon>Fungi</taxon>
        <taxon>Dikarya</taxon>
        <taxon>Ascomycota</taxon>
        <taxon>Pezizomycotina</taxon>
        <taxon>Sordariomycetes</taxon>
        <taxon>Hypocreomycetidae</taxon>
        <taxon>Microascales</taxon>
        <taxon>Ceratocystidaceae</taxon>
        <taxon>Thielaviopsis</taxon>
    </lineage>
</organism>
<reference evidence="2 3" key="1">
    <citation type="submission" date="2015-03" db="EMBL/GenBank/DDBJ databases">
        <authorList>
            <person name="Radwan O."/>
            <person name="Al-Naeli F.A."/>
            <person name="Rendon G.A."/>
            <person name="Fields C."/>
        </authorList>
    </citation>
    <scope>NUCLEOTIDE SEQUENCE [LARGE SCALE GENOMIC DNA]</scope>
    <source>
        <strain evidence="2">CR-DP1</strain>
    </source>
</reference>
<dbReference type="PROSITE" id="PS50088">
    <property type="entry name" value="ANK_REPEAT"/>
    <property type="match status" value="2"/>
</dbReference>
<dbReference type="PROSITE" id="PS50297">
    <property type="entry name" value="ANK_REP_REGION"/>
    <property type="match status" value="1"/>
</dbReference>
<comment type="caution">
    <text evidence="2">The sequence shown here is derived from an EMBL/GenBank/DDBJ whole genome shotgun (WGS) entry which is preliminary data.</text>
</comment>
<name>A0A0F4ZEQ8_9PEZI</name>
<feature type="repeat" description="ANK" evidence="1">
    <location>
        <begin position="1366"/>
        <end position="1398"/>
    </location>
</feature>
<dbReference type="PANTHER" id="PTHR46224">
    <property type="entry name" value="ANKYRIN REPEAT FAMILY PROTEIN"/>
    <property type="match status" value="1"/>
</dbReference>
<sequence>MIAPAIPTSDDCKRRLIRLQKDWLVEISQLPDLGRPSQLHVPSFRVPEDDARAESLLRRRQLETSASAKKDSSLKRAFTSRKKGWQVTELLDALDAHVAAGGTPGVAEVLVNRLVGYGAGINELPLDKRSSFIGRRKSDCFGFAERTKILHKAIEQQSIDTLRVLLPHADAASLDSAVSSAAIMLDCQSVELLMRYGADPFRDPQGQDAFRQLCTAGGHSDLVQWMVAGGRGASSNSLSQGMVDAVKSGCLQTVICISQSMADCNYNSAEALMAAIELGRRDMVLVLACARNPPKSPNLERALDTLFGPVQVHPTEKLCIAEVLLCAGAKGDSVSRALKQAASSQFIEMVRVLVRYGASIQYENGAVVKDAVSKGYDGLLEALLYMGSPLSPQIASACVPLIPPHVTPDSRHSLLTMLLHKGASGDCLNEALVQAVRDSDDKTAALLVRPRFLEAGSPNSSKSSIKRRPTLNSHAIASLDYKGGEAIKQALIAGDIPMLVLLLSGGPSTETLVQTFPLTHRMPRELRLEAVECFLAAGLPVTVAEAEFKREIEQPSGHRDDQLIAIMLNYASKGNFDGGSAVVTAISRHDRGLLATVLQHSTPLAAAEGIPVAVAIADEGMRREMVGLLLQAGADTGKPYIVAAVMSVLKAEPVDVKLLRLLLTRGHADMNASGGAPLLCVPKADLGRFLPEEIHQYVHMPKSERSTAIIQALLKAGADINSPGGLSLALAVSAANMPLTDMLLAENPGPETVAHAFRQAINLPDPMNRLTFAERLLKTSILPTEVDQALLYSIKKYPEDLGLLKLLLTKADVSSGESLYYSVTSLNAGIVRLLLTSKHPESVVDEAFRKALACESKQERFEMVEAILAAGVTPPVLHELFPVAAAQGDLDLVNLLVSKGASLDDLGGQAVIQAVRSGSPQMLKMLLSKSENSRYNNPAILNAAFTAATEVVDFERQGAVVELLMECGVNQELVNAQLIAAAHHRNKGVGLVKILLAHGADPSFQSGEAVCVAAKSACSRTLELLLGRSKAGPKQKIPKTEALMAAFDSCWKLSRETRMQFFGWLFDAGLPLCSAVHLALQRAVIPDDGKEPDIDLIKLLLRHGALATYEDCTSLIRATSIPSSELLNLLLGPGISSRDSATVFEASFRPENISKWFNEEGYQCAEKLLGLGANREALGMALVACLEASTANYELADRFFNLLINHDCNVNYSNSKALCLAVSHGNITWTRKLASIRPSSSSISAAIELLFDGSLDENSVTETLHLLLNGTNEVDSAASPENGKIPVLARAIMRFPRSVEITSMLLEAGYYCDPFIPACISNEENDLEQVNLLTWAIVQPEKRISSAIIEKLVVAGAATNFETPQMQLTPLMLAVRERRQDVVKTLLLSGADIDSVDAFGTSALLMASLIPGPLAADIMSILLLADPAKNDGSLHTAARQVNLETMRLLLDHGHDPDFPSQAHDGRSALGELCLHACDEGSPAPVPARQREMEKAIAVLIKHGSDLRIKALGEGSDSGKTVAHLAMDSAAPVVMLQVLLKAGMWKHINETFTHYTVNGHTYSLTMYVRQVRRRDEHTDRLITLLRNNRATDVYFCVDGPQPDGAVGLPDEIAASERLRTARLKQLHMAREDQLQRLAHQREIAAVDAQLWQDKTAREYQHRLKLQQAESQLQQERQAAEMQHFKAMLDAKTAAQRNEREHMAALDKASAARVGREIEAEERRQRRALEHESQLAAERVANQRAVSQVQYERQQAMARLDREAAERDMARIRAHKQLIQDQSALAGQLSDARTMAIGGRQPMGYVTDIHG</sequence>
<evidence type="ECO:0000256" key="1">
    <source>
        <dbReference type="PROSITE-ProRule" id="PRU00023"/>
    </source>
</evidence>
<accession>A0A0F4ZEQ8</accession>
<feature type="repeat" description="ANK" evidence="1">
    <location>
        <begin position="1429"/>
        <end position="1461"/>
    </location>
</feature>
<dbReference type="EMBL" id="LAEV01001070">
    <property type="protein sequence ID" value="KKA29002.1"/>
    <property type="molecule type" value="Genomic_DNA"/>
</dbReference>
<evidence type="ECO:0000313" key="3">
    <source>
        <dbReference type="Proteomes" id="UP000033483"/>
    </source>
</evidence>
<gene>
    <name evidence="2" type="ORF">TD95_004150</name>
</gene>
<proteinExistence type="predicted"/>
<dbReference type="Pfam" id="PF12796">
    <property type="entry name" value="Ank_2"/>
    <property type="match status" value="1"/>
</dbReference>
<keyword evidence="1" id="KW-0040">ANK repeat</keyword>